<evidence type="ECO:0000313" key="2">
    <source>
        <dbReference type="Proteomes" id="UP000319576"/>
    </source>
</evidence>
<keyword evidence="2" id="KW-1185">Reference proteome</keyword>
<organism evidence="1 2">
    <name type="scientific">Urbifossiella limnaea</name>
    <dbReference type="NCBI Taxonomy" id="2528023"/>
    <lineage>
        <taxon>Bacteria</taxon>
        <taxon>Pseudomonadati</taxon>
        <taxon>Planctomycetota</taxon>
        <taxon>Planctomycetia</taxon>
        <taxon>Gemmatales</taxon>
        <taxon>Gemmataceae</taxon>
        <taxon>Urbifossiella</taxon>
    </lineage>
</organism>
<dbReference type="RefSeq" id="WP_145233329.1">
    <property type="nucleotide sequence ID" value="NZ_CP036273.1"/>
</dbReference>
<dbReference type="Proteomes" id="UP000319576">
    <property type="component" value="Chromosome"/>
</dbReference>
<accession>A0A517XL22</accession>
<protein>
    <recommendedName>
        <fullName evidence="3">DUF4351 domain-containing protein</fullName>
    </recommendedName>
</protein>
<reference evidence="1 2" key="1">
    <citation type="submission" date="2019-02" db="EMBL/GenBank/DDBJ databases">
        <title>Deep-cultivation of Planctomycetes and their phenomic and genomic characterization uncovers novel biology.</title>
        <authorList>
            <person name="Wiegand S."/>
            <person name="Jogler M."/>
            <person name="Boedeker C."/>
            <person name="Pinto D."/>
            <person name="Vollmers J."/>
            <person name="Rivas-Marin E."/>
            <person name="Kohn T."/>
            <person name="Peeters S.H."/>
            <person name="Heuer A."/>
            <person name="Rast P."/>
            <person name="Oberbeckmann S."/>
            <person name="Bunk B."/>
            <person name="Jeske O."/>
            <person name="Meyerdierks A."/>
            <person name="Storesund J.E."/>
            <person name="Kallscheuer N."/>
            <person name="Luecker S."/>
            <person name="Lage O.M."/>
            <person name="Pohl T."/>
            <person name="Merkel B.J."/>
            <person name="Hornburger P."/>
            <person name="Mueller R.-W."/>
            <person name="Bruemmer F."/>
            <person name="Labrenz M."/>
            <person name="Spormann A.M."/>
            <person name="Op den Camp H."/>
            <person name="Overmann J."/>
            <person name="Amann R."/>
            <person name="Jetten M.S.M."/>
            <person name="Mascher T."/>
            <person name="Medema M.H."/>
            <person name="Devos D.P."/>
            <person name="Kaster A.-K."/>
            <person name="Ovreas L."/>
            <person name="Rohde M."/>
            <person name="Galperin M.Y."/>
            <person name="Jogler C."/>
        </authorList>
    </citation>
    <scope>NUCLEOTIDE SEQUENCE [LARGE SCALE GENOMIC DNA]</scope>
    <source>
        <strain evidence="1 2">ETA_A1</strain>
    </source>
</reference>
<dbReference type="KEGG" id="uli:ETAA1_00910"/>
<sequence length="85" mass="9350">MTLEDSTTYQLILRRGKVVGQAEGKVEGQVEEARRFVTRFGTRQFGPPPAAVDASLAAIADRDRLERMFDAIPTAAGWDDLLTTP</sequence>
<proteinExistence type="predicted"/>
<name>A0A517XL22_9BACT</name>
<evidence type="ECO:0000313" key="1">
    <source>
        <dbReference type="EMBL" id="QDU18208.1"/>
    </source>
</evidence>
<dbReference type="EMBL" id="CP036273">
    <property type="protein sequence ID" value="QDU18208.1"/>
    <property type="molecule type" value="Genomic_DNA"/>
</dbReference>
<dbReference type="AlphaFoldDB" id="A0A517XL22"/>
<evidence type="ECO:0008006" key="3">
    <source>
        <dbReference type="Google" id="ProtNLM"/>
    </source>
</evidence>
<gene>
    <name evidence="1" type="ORF">ETAA1_00910</name>
</gene>